<dbReference type="AlphaFoldDB" id="D3B4N9"/>
<reference evidence="2 3" key="1">
    <citation type="journal article" date="2011" name="Genome Res.">
        <title>Phylogeny-wide analysis of social amoeba genomes highlights ancient origins for complex intercellular communication.</title>
        <authorList>
            <person name="Heidel A.J."/>
            <person name="Lawal H.M."/>
            <person name="Felder M."/>
            <person name="Schilde C."/>
            <person name="Helps N.R."/>
            <person name="Tunggal B."/>
            <person name="Rivero F."/>
            <person name="John U."/>
            <person name="Schleicher M."/>
            <person name="Eichinger L."/>
            <person name="Platzer M."/>
            <person name="Noegel A.A."/>
            <person name="Schaap P."/>
            <person name="Gloeckner G."/>
        </authorList>
    </citation>
    <scope>NUCLEOTIDE SEQUENCE [LARGE SCALE GENOMIC DNA]</scope>
    <source>
        <strain evidence="3">ATCC 26659 / Pp 5 / PN500</strain>
    </source>
</reference>
<evidence type="ECO:0000313" key="3">
    <source>
        <dbReference type="Proteomes" id="UP000001396"/>
    </source>
</evidence>
<sequence>MSSHSHRLTEREKISVIIDLDNGLTQEEIGLKYNCSHSTVSRLKKKYEETNSVQNIKPPGRKREYSLQDELDIKNIFLNNYCPTLKAVKTKYNETYHKSLSVTTIRRIMIDAGLVYSSRNKRKKQLLDASKADTTKRRQVKHRTRRTTKRYQN</sequence>
<name>D3B4N9_HETP5</name>
<feature type="region of interest" description="Disordered" evidence="1">
    <location>
        <begin position="125"/>
        <end position="153"/>
    </location>
</feature>
<dbReference type="InterPro" id="IPR009057">
    <property type="entry name" value="Homeodomain-like_sf"/>
</dbReference>
<organism evidence="2 3">
    <name type="scientific">Heterostelium pallidum (strain ATCC 26659 / Pp 5 / PN500)</name>
    <name type="common">Cellular slime mold</name>
    <name type="synonym">Polysphondylium pallidum</name>
    <dbReference type="NCBI Taxonomy" id="670386"/>
    <lineage>
        <taxon>Eukaryota</taxon>
        <taxon>Amoebozoa</taxon>
        <taxon>Evosea</taxon>
        <taxon>Eumycetozoa</taxon>
        <taxon>Dictyostelia</taxon>
        <taxon>Acytosteliales</taxon>
        <taxon>Acytosteliaceae</taxon>
        <taxon>Heterostelium</taxon>
    </lineage>
</organism>
<comment type="caution">
    <text evidence="2">The sequence shown here is derived from an EMBL/GenBank/DDBJ whole genome shotgun (WGS) entry which is preliminary data.</text>
</comment>
<dbReference type="GeneID" id="31358886"/>
<protein>
    <submittedName>
        <fullName evidence="2">Uncharacterized protein</fullName>
    </submittedName>
</protein>
<dbReference type="SUPFAM" id="SSF46689">
    <property type="entry name" value="Homeodomain-like"/>
    <property type="match status" value="1"/>
</dbReference>
<dbReference type="Proteomes" id="UP000001396">
    <property type="component" value="Unassembled WGS sequence"/>
</dbReference>
<dbReference type="Gene3D" id="1.10.10.60">
    <property type="entry name" value="Homeodomain-like"/>
    <property type="match status" value="1"/>
</dbReference>
<keyword evidence="3" id="KW-1185">Reference proteome</keyword>
<dbReference type="RefSeq" id="XP_020436403.1">
    <property type="nucleotide sequence ID" value="XM_020574331.1"/>
</dbReference>
<evidence type="ECO:0000256" key="1">
    <source>
        <dbReference type="SAM" id="MobiDB-lite"/>
    </source>
</evidence>
<dbReference type="InParanoid" id="D3B4N9"/>
<accession>D3B4N9</accession>
<gene>
    <name evidence="2" type="ORF">PPL_03364</name>
</gene>
<proteinExistence type="predicted"/>
<dbReference type="EMBL" id="ADBJ01000010">
    <property type="protein sequence ID" value="EFA84287.1"/>
    <property type="molecule type" value="Genomic_DNA"/>
</dbReference>
<feature type="compositionally biased region" description="Basic residues" evidence="1">
    <location>
        <begin position="137"/>
        <end position="153"/>
    </location>
</feature>
<dbReference type="Pfam" id="PF13384">
    <property type="entry name" value="HTH_23"/>
    <property type="match status" value="1"/>
</dbReference>
<dbReference type="OMA" id="YNCSHST"/>
<evidence type="ECO:0000313" key="2">
    <source>
        <dbReference type="EMBL" id="EFA84287.1"/>
    </source>
</evidence>